<evidence type="ECO:0000313" key="2">
    <source>
        <dbReference type="Proteomes" id="UP000423065"/>
    </source>
</evidence>
<protein>
    <submittedName>
        <fullName evidence="1">Uncharacterized protein</fullName>
    </submittedName>
</protein>
<gene>
    <name evidence="1" type="primary">175</name>
    <name evidence="1" type="ORF">SEA_STORMAGEDDON_175</name>
</gene>
<organism evidence="1 2">
    <name type="scientific">Gordonia phage Stormageddon</name>
    <dbReference type="NCBI Taxonomy" id="2656541"/>
    <lineage>
        <taxon>Viruses</taxon>
        <taxon>Duplodnaviria</taxon>
        <taxon>Heunggongvirae</taxon>
        <taxon>Uroviricota</taxon>
        <taxon>Caudoviricetes</taxon>
        <taxon>Stormageddonvirus</taxon>
        <taxon>Stormageddonvirus Stormageddon</taxon>
    </lineage>
</organism>
<name>A0A649VSQ2_9CAUD</name>
<dbReference type="GeneID" id="64766882"/>
<proteinExistence type="predicted"/>
<dbReference type="RefSeq" id="YP_010059650.1">
    <property type="nucleotide sequence ID" value="NC_054726.1"/>
</dbReference>
<dbReference type="EMBL" id="MN586040">
    <property type="protein sequence ID" value="QGJ95035.1"/>
    <property type="molecule type" value="Genomic_DNA"/>
</dbReference>
<dbReference type="KEGG" id="vg:64766882"/>
<sequence>MRRKTFPAQYPGTCNACGDRFPEDTQISYDDTDRTVHADADECGVAPAPSRLRMPGVCPECNLMHAGEC</sequence>
<accession>A0A649VSQ2</accession>
<reference evidence="1 2" key="1">
    <citation type="submission" date="2019-10" db="EMBL/GenBank/DDBJ databases">
        <authorList>
            <person name="Garlena R.A."/>
            <person name="Russell D.A."/>
            <person name="Pope W.H."/>
            <person name="Jacobs-Sera D."/>
            <person name="Hatfull G.F."/>
        </authorList>
    </citation>
    <scope>NUCLEOTIDE SEQUENCE [LARGE SCALE GENOMIC DNA]</scope>
</reference>
<evidence type="ECO:0000313" key="1">
    <source>
        <dbReference type="EMBL" id="QGJ95035.1"/>
    </source>
</evidence>
<keyword evidence="2" id="KW-1185">Reference proteome</keyword>
<dbReference type="Proteomes" id="UP000423065">
    <property type="component" value="Segment"/>
</dbReference>